<evidence type="ECO:0000256" key="5">
    <source>
        <dbReference type="HAMAP-Rule" id="MF_00402"/>
    </source>
</evidence>
<dbReference type="Pfam" id="PF01245">
    <property type="entry name" value="Ribosomal_L19"/>
    <property type="match status" value="1"/>
</dbReference>
<dbReference type="PANTHER" id="PTHR15680:SF9">
    <property type="entry name" value="LARGE RIBOSOMAL SUBUNIT PROTEIN BL19M"/>
    <property type="match status" value="1"/>
</dbReference>
<comment type="similarity">
    <text evidence="1 5 6">Belongs to the bacterial ribosomal protein bL19 family.</text>
</comment>
<evidence type="ECO:0000256" key="6">
    <source>
        <dbReference type="RuleBase" id="RU000559"/>
    </source>
</evidence>
<evidence type="ECO:0000256" key="2">
    <source>
        <dbReference type="ARBA" id="ARBA00022980"/>
    </source>
</evidence>
<protein>
    <recommendedName>
        <fullName evidence="4 5">Large ribosomal subunit protein bL19</fullName>
    </recommendedName>
</protein>
<evidence type="ECO:0000256" key="3">
    <source>
        <dbReference type="ARBA" id="ARBA00023274"/>
    </source>
</evidence>
<dbReference type="PANTHER" id="PTHR15680">
    <property type="entry name" value="RIBOSOMAL PROTEIN L19"/>
    <property type="match status" value="1"/>
</dbReference>
<proteinExistence type="inferred from homology"/>
<name>E1YJ46_9BACT</name>
<organism evidence="7">
    <name type="scientific">uncultured Desulfobacterium sp</name>
    <dbReference type="NCBI Taxonomy" id="201089"/>
    <lineage>
        <taxon>Bacteria</taxon>
        <taxon>Pseudomonadati</taxon>
        <taxon>Thermodesulfobacteriota</taxon>
        <taxon>Desulfobacteria</taxon>
        <taxon>Desulfobacterales</taxon>
        <taxon>Desulfobacteriaceae</taxon>
        <taxon>Desulfobacterium</taxon>
        <taxon>environmental samples</taxon>
    </lineage>
</organism>
<sequence length="136" mass="15888">MYGFLCTMSGKQIIFYVRRLSMDPLKQLALESMRLDFPAFKTGDTVKVHVKIKEGEKERIQVFEGVIIGRHRKVENSTFTVRKVSYGVGVERIFQLNSPVIDRIEVMSHGRVRQSKIYFLRKLRGKAARLKERRVN</sequence>
<dbReference type="EMBL" id="FR695877">
    <property type="protein sequence ID" value="CBX31300.1"/>
    <property type="molecule type" value="Genomic_DNA"/>
</dbReference>
<keyword evidence="3 5" id="KW-0687">Ribonucleoprotein</keyword>
<dbReference type="Gene3D" id="2.30.30.790">
    <property type="match status" value="1"/>
</dbReference>
<keyword evidence="2 5" id="KW-0689">Ribosomal protein</keyword>
<dbReference type="NCBIfam" id="TIGR01024">
    <property type="entry name" value="rplS_bact"/>
    <property type="match status" value="1"/>
</dbReference>
<dbReference type="GO" id="GO:0003735">
    <property type="term" value="F:structural constituent of ribosome"/>
    <property type="evidence" value="ECO:0007669"/>
    <property type="project" value="InterPro"/>
</dbReference>
<evidence type="ECO:0000313" key="7">
    <source>
        <dbReference type="EMBL" id="CBX31300.1"/>
    </source>
</evidence>
<dbReference type="FunFam" id="2.30.30.790:FF:000001">
    <property type="entry name" value="50S ribosomal protein L19"/>
    <property type="match status" value="1"/>
</dbReference>
<dbReference type="PRINTS" id="PR00061">
    <property type="entry name" value="RIBOSOMALL19"/>
</dbReference>
<evidence type="ECO:0000256" key="4">
    <source>
        <dbReference type="ARBA" id="ARBA00035171"/>
    </source>
</evidence>
<comment type="function">
    <text evidence="5 6">This protein is located at the 30S-50S ribosomal subunit interface and may play a role in the structure and function of the aminoacyl-tRNA binding site.</text>
</comment>
<dbReference type="GO" id="GO:0006412">
    <property type="term" value="P:translation"/>
    <property type="evidence" value="ECO:0007669"/>
    <property type="project" value="UniProtKB-UniRule"/>
</dbReference>
<accession>E1YJ46</accession>
<dbReference type="GO" id="GO:0022625">
    <property type="term" value="C:cytosolic large ribosomal subunit"/>
    <property type="evidence" value="ECO:0007669"/>
    <property type="project" value="TreeGrafter"/>
</dbReference>
<dbReference type="PROSITE" id="PS01015">
    <property type="entry name" value="RIBOSOMAL_L19"/>
    <property type="match status" value="1"/>
</dbReference>
<dbReference type="InterPro" id="IPR018257">
    <property type="entry name" value="Ribosomal_bL19_CS"/>
</dbReference>
<reference evidence="7" key="1">
    <citation type="journal article" date="2011" name="Environ. Microbiol.">
        <title>Genomic insights into the metabolic potential of the polycyclic aromatic hydrocarbon degrading sulfate-reducing Deltaproteobacterium N47.</title>
        <authorList>
            <person name="Bergmann F."/>
            <person name="Selesi D."/>
            <person name="Weinmaier T."/>
            <person name="Tischler P."/>
            <person name="Rattei T."/>
            <person name="Meckenstock R.U."/>
        </authorList>
    </citation>
    <scope>NUCLEOTIDE SEQUENCE</scope>
</reference>
<dbReference type="AlphaFoldDB" id="E1YJ46"/>
<dbReference type="InterPro" id="IPR008991">
    <property type="entry name" value="Translation_prot_SH3-like_sf"/>
</dbReference>
<dbReference type="HAMAP" id="MF_00402">
    <property type="entry name" value="Ribosomal_bL19"/>
    <property type="match status" value="1"/>
</dbReference>
<gene>
    <name evidence="5" type="primary">rplS</name>
    <name evidence="7" type="ORF">N47_E48120</name>
</gene>
<dbReference type="SUPFAM" id="SSF50104">
    <property type="entry name" value="Translation proteins SH3-like domain"/>
    <property type="match status" value="1"/>
</dbReference>
<dbReference type="InterPro" id="IPR001857">
    <property type="entry name" value="Ribosomal_bL19"/>
</dbReference>
<dbReference type="InterPro" id="IPR038657">
    <property type="entry name" value="Ribosomal_bL19_sf"/>
</dbReference>
<evidence type="ECO:0000256" key="1">
    <source>
        <dbReference type="ARBA" id="ARBA00005781"/>
    </source>
</evidence>